<dbReference type="Pfam" id="PF00196">
    <property type="entry name" value="GerE"/>
    <property type="match status" value="1"/>
</dbReference>
<evidence type="ECO:0000256" key="1">
    <source>
        <dbReference type="ARBA" id="ARBA00023015"/>
    </source>
</evidence>
<proteinExistence type="predicted"/>
<protein>
    <submittedName>
        <fullName evidence="5">DNA-binding transcriptional regulator, CsgD family</fullName>
    </submittedName>
</protein>
<keyword evidence="6" id="KW-1185">Reference proteome</keyword>
<dbReference type="AlphaFoldDB" id="A0A1H9BR93"/>
<evidence type="ECO:0000256" key="3">
    <source>
        <dbReference type="ARBA" id="ARBA00023163"/>
    </source>
</evidence>
<dbReference type="GO" id="GO:0003677">
    <property type="term" value="F:DNA binding"/>
    <property type="evidence" value="ECO:0007669"/>
    <property type="project" value="UniProtKB-KW"/>
</dbReference>
<keyword evidence="1" id="KW-0805">Transcription regulation</keyword>
<dbReference type="InterPro" id="IPR000792">
    <property type="entry name" value="Tscrpt_reg_LuxR_C"/>
</dbReference>
<feature type="domain" description="HTH luxR-type" evidence="4">
    <location>
        <begin position="698"/>
        <end position="763"/>
    </location>
</feature>
<name>A0A1H9BR93_9PSEU</name>
<dbReference type="CDD" id="cd06170">
    <property type="entry name" value="LuxR_C_like"/>
    <property type="match status" value="1"/>
</dbReference>
<dbReference type="InterPro" id="IPR036388">
    <property type="entry name" value="WH-like_DNA-bd_sf"/>
</dbReference>
<evidence type="ECO:0000313" key="6">
    <source>
        <dbReference type="Proteomes" id="UP000199503"/>
    </source>
</evidence>
<dbReference type="PANTHER" id="PTHR44688:SF16">
    <property type="entry name" value="DNA-BINDING TRANSCRIPTIONAL ACTIVATOR DEVR_DOSR"/>
    <property type="match status" value="1"/>
</dbReference>
<dbReference type="InterPro" id="IPR016032">
    <property type="entry name" value="Sig_transdc_resp-reg_C-effctor"/>
</dbReference>
<accession>A0A1H9BR93</accession>
<keyword evidence="3" id="KW-0804">Transcription</keyword>
<dbReference type="GO" id="GO:0006355">
    <property type="term" value="P:regulation of DNA-templated transcription"/>
    <property type="evidence" value="ECO:0007669"/>
    <property type="project" value="InterPro"/>
</dbReference>
<dbReference type="PRINTS" id="PR00038">
    <property type="entry name" value="HTHLUXR"/>
</dbReference>
<gene>
    <name evidence="5" type="ORF">SAMN04488000_101627</name>
</gene>
<dbReference type="Proteomes" id="UP000199503">
    <property type="component" value="Unassembled WGS sequence"/>
</dbReference>
<dbReference type="SUPFAM" id="SSF46894">
    <property type="entry name" value="C-terminal effector domain of the bipartite response regulators"/>
    <property type="match status" value="1"/>
</dbReference>
<reference evidence="6" key="1">
    <citation type="submission" date="2016-10" db="EMBL/GenBank/DDBJ databases">
        <authorList>
            <person name="Varghese N."/>
            <person name="Submissions S."/>
        </authorList>
    </citation>
    <scope>NUCLEOTIDE SEQUENCE [LARGE SCALE GENOMIC DNA]</scope>
    <source>
        <strain evidence="6">DSM 44437</strain>
    </source>
</reference>
<organism evidence="5 6">
    <name type="scientific">Lentzea albida</name>
    <dbReference type="NCBI Taxonomy" id="65499"/>
    <lineage>
        <taxon>Bacteria</taxon>
        <taxon>Bacillati</taxon>
        <taxon>Actinomycetota</taxon>
        <taxon>Actinomycetes</taxon>
        <taxon>Pseudonocardiales</taxon>
        <taxon>Pseudonocardiaceae</taxon>
        <taxon>Lentzea</taxon>
    </lineage>
</organism>
<keyword evidence="2 5" id="KW-0238">DNA-binding</keyword>
<dbReference type="STRING" id="65499.SAMN04488000_101627"/>
<sequence>MLDAPVRGVLDRINDADAGTRLRVVVAAPGGYGKTALLSEITNTAVRVVDDAHLLDDASLRALAAEPLLVLAHRPWPRRAALAELTHGAVVVPLAPLTRDQVRELLNAGKPVADFVYAQTLGVPRFVERLGAATEVSADVLAAFRAELDWLDPDLQKFLIAAEAGAGQRLDLLSALLDKDFDEVSDIIEAARATGMLAEDGTLLPLALRAVGSLTRTERRIAVRQKLAQLQLDRGGPVLDLVRPLLDTGIGGPVFVAAAREALSSDPALAARLFKASTGGGTPSAETAASWATASAMAGDLDGALRLADQVISAPDSPHRRTAAEVAAVALAHRGQLARSTELFRWAATPYAAAFAGIGLIGTGHLFEETPPQPPTMLGGAASLMLQGVRQSVAGAETAALSTLVRASSMLEPAGGAVLLPDSPAALAALVALHCGEPNVAESVLDRAVENGTGGVLMSVRHRLLQAWLHMLRGNLAVARETLLSVRGAFEPRDWIFAVALEVGVARRNSDLATLRRTWEQACEAVLRHPVDLFSLLPLGEFAAAAARLRDQERLAPHLAQASALLRSLGNPPLWAAQVHWGLLHAAIIDENSAAAEEHAAALAACRDSSRYCLILSGAAECWLDVVAGKVDADRVEEAARSLHAVGLWWDASRLAGQAAIRTSDRQAMVRLLDCARLLQGRPVSARRASEAADVVPVAEDAGKLSDREREVAQLVLEGMTYRQVGDRLFISAKTVEHHMARMRQRLGSTSRSDLLGQLRHILG</sequence>
<dbReference type="EMBL" id="FOFV01000001">
    <property type="protein sequence ID" value="SEP90888.1"/>
    <property type="molecule type" value="Genomic_DNA"/>
</dbReference>
<evidence type="ECO:0000256" key="2">
    <source>
        <dbReference type="ARBA" id="ARBA00023125"/>
    </source>
</evidence>
<dbReference type="Gene3D" id="1.10.10.10">
    <property type="entry name" value="Winged helix-like DNA-binding domain superfamily/Winged helix DNA-binding domain"/>
    <property type="match status" value="1"/>
</dbReference>
<dbReference type="PROSITE" id="PS00622">
    <property type="entry name" value="HTH_LUXR_1"/>
    <property type="match status" value="1"/>
</dbReference>
<dbReference type="PROSITE" id="PS50043">
    <property type="entry name" value="HTH_LUXR_2"/>
    <property type="match status" value="1"/>
</dbReference>
<evidence type="ECO:0000313" key="5">
    <source>
        <dbReference type="EMBL" id="SEP90888.1"/>
    </source>
</evidence>
<dbReference type="SMART" id="SM00421">
    <property type="entry name" value="HTH_LUXR"/>
    <property type="match status" value="1"/>
</dbReference>
<dbReference type="PANTHER" id="PTHR44688">
    <property type="entry name" value="DNA-BINDING TRANSCRIPTIONAL ACTIVATOR DEVR_DOSR"/>
    <property type="match status" value="1"/>
</dbReference>
<evidence type="ECO:0000259" key="4">
    <source>
        <dbReference type="PROSITE" id="PS50043"/>
    </source>
</evidence>